<gene>
    <name evidence="1" type="ORF">DPMN_042129</name>
</gene>
<comment type="caution">
    <text evidence="1">The sequence shown here is derived from an EMBL/GenBank/DDBJ whole genome shotgun (WGS) entry which is preliminary data.</text>
</comment>
<organism evidence="1 2">
    <name type="scientific">Dreissena polymorpha</name>
    <name type="common">Zebra mussel</name>
    <name type="synonym">Mytilus polymorpha</name>
    <dbReference type="NCBI Taxonomy" id="45954"/>
    <lineage>
        <taxon>Eukaryota</taxon>
        <taxon>Metazoa</taxon>
        <taxon>Spiralia</taxon>
        <taxon>Lophotrochozoa</taxon>
        <taxon>Mollusca</taxon>
        <taxon>Bivalvia</taxon>
        <taxon>Autobranchia</taxon>
        <taxon>Heteroconchia</taxon>
        <taxon>Euheterodonta</taxon>
        <taxon>Imparidentia</taxon>
        <taxon>Neoheterodontei</taxon>
        <taxon>Myida</taxon>
        <taxon>Dreissenoidea</taxon>
        <taxon>Dreissenidae</taxon>
        <taxon>Dreissena</taxon>
    </lineage>
</organism>
<dbReference type="Proteomes" id="UP000828390">
    <property type="component" value="Unassembled WGS sequence"/>
</dbReference>
<evidence type="ECO:0000313" key="2">
    <source>
        <dbReference type="Proteomes" id="UP000828390"/>
    </source>
</evidence>
<proteinExistence type="predicted"/>
<sequence>MCTNYCDNSSRHCYRFNHKTEAEETQYDADTVRHIEGGTTGNNAYDVLNHQNPNNNVYTEYCHIANRSGEVNASYENIDI</sequence>
<evidence type="ECO:0000313" key="1">
    <source>
        <dbReference type="EMBL" id="KAH3735593.1"/>
    </source>
</evidence>
<keyword evidence="2" id="KW-1185">Reference proteome</keyword>
<dbReference type="EMBL" id="JAIWYP010000011">
    <property type="protein sequence ID" value="KAH3735593.1"/>
    <property type="molecule type" value="Genomic_DNA"/>
</dbReference>
<dbReference type="AlphaFoldDB" id="A0A9D4HWS5"/>
<name>A0A9D4HWS5_DREPO</name>
<accession>A0A9D4HWS5</accession>
<reference evidence="1" key="1">
    <citation type="journal article" date="2019" name="bioRxiv">
        <title>The Genome of the Zebra Mussel, Dreissena polymorpha: A Resource for Invasive Species Research.</title>
        <authorList>
            <person name="McCartney M.A."/>
            <person name="Auch B."/>
            <person name="Kono T."/>
            <person name="Mallez S."/>
            <person name="Zhang Y."/>
            <person name="Obille A."/>
            <person name="Becker A."/>
            <person name="Abrahante J.E."/>
            <person name="Garbe J."/>
            <person name="Badalamenti J.P."/>
            <person name="Herman A."/>
            <person name="Mangelson H."/>
            <person name="Liachko I."/>
            <person name="Sullivan S."/>
            <person name="Sone E.D."/>
            <person name="Koren S."/>
            <person name="Silverstein K.A.T."/>
            <person name="Beckman K.B."/>
            <person name="Gohl D.M."/>
        </authorList>
    </citation>
    <scope>NUCLEOTIDE SEQUENCE</scope>
    <source>
        <strain evidence="1">Duluth1</strain>
        <tissue evidence="1">Whole animal</tissue>
    </source>
</reference>
<protein>
    <submittedName>
        <fullName evidence="1">Uncharacterized protein</fullName>
    </submittedName>
</protein>
<reference evidence="1" key="2">
    <citation type="submission" date="2020-11" db="EMBL/GenBank/DDBJ databases">
        <authorList>
            <person name="McCartney M.A."/>
            <person name="Auch B."/>
            <person name="Kono T."/>
            <person name="Mallez S."/>
            <person name="Becker A."/>
            <person name="Gohl D.M."/>
            <person name="Silverstein K.A.T."/>
            <person name="Koren S."/>
            <person name="Bechman K.B."/>
            <person name="Herman A."/>
            <person name="Abrahante J.E."/>
            <person name="Garbe J."/>
        </authorList>
    </citation>
    <scope>NUCLEOTIDE SEQUENCE</scope>
    <source>
        <strain evidence="1">Duluth1</strain>
        <tissue evidence="1">Whole animal</tissue>
    </source>
</reference>